<dbReference type="Pfam" id="PF01810">
    <property type="entry name" value="LysE"/>
    <property type="match status" value="1"/>
</dbReference>
<keyword evidence="4 6" id="KW-1133">Transmembrane helix</keyword>
<keyword evidence="2" id="KW-1003">Cell membrane</keyword>
<dbReference type="EMBL" id="PYSV01000020">
    <property type="protein sequence ID" value="PTA66762.1"/>
    <property type="molecule type" value="Genomic_DNA"/>
</dbReference>
<keyword evidence="5 6" id="KW-0472">Membrane</keyword>
<accession>A0A2T3W4G4</accession>
<reference evidence="7 8" key="1">
    <citation type="submission" date="2018-03" db="EMBL/GenBank/DDBJ databases">
        <title>Draft genome of Deinococcus sp. OD32.</title>
        <authorList>
            <person name="Wang X.-P."/>
            <person name="Du Z.-J."/>
        </authorList>
    </citation>
    <scope>NUCLEOTIDE SEQUENCE [LARGE SCALE GENOMIC DNA]</scope>
    <source>
        <strain evidence="7 8">OD32</strain>
    </source>
</reference>
<protein>
    <recommendedName>
        <fullName evidence="9">Lysine transporter LysE</fullName>
    </recommendedName>
</protein>
<feature type="transmembrane region" description="Helical" evidence="6">
    <location>
        <begin position="200"/>
        <end position="222"/>
    </location>
</feature>
<evidence type="ECO:0000256" key="6">
    <source>
        <dbReference type="SAM" id="Phobius"/>
    </source>
</evidence>
<evidence type="ECO:0000313" key="8">
    <source>
        <dbReference type="Proteomes" id="UP000240317"/>
    </source>
</evidence>
<comment type="caution">
    <text evidence="7">The sequence shown here is derived from an EMBL/GenBank/DDBJ whole genome shotgun (WGS) entry which is preliminary data.</text>
</comment>
<evidence type="ECO:0008006" key="9">
    <source>
        <dbReference type="Google" id="ProtNLM"/>
    </source>
</evidence>
<dbReference type="PANTHER" id="PTHR30086:SF20">
    <property type="entry name" value="ARGININE EXPORTER PROTEIN ARGO-RELATED"/>
    <property type="match status" value="1"/>
</dbReference>
<feature type="transmembrane region" description="Helical" evidence="6">
    <location>
        <begin position="20"/>
        <end position="39"/>
    </location>
</feature>
<keyword evidence="3 6" id="KW-0812">Transmembrane</keyword>
<sequence length="229" mass="24255">MSFLNNVESRGMIELLSPLMQGFGVSAAHLMGVSALNVFVLQQALQRHHPLIAGSVGVLSDVLFIVLGTLGLGALLPVFPPLTLLATWGGAAFLFWHGWKALCQARHPKVLDASTSPQGARPVRQVVVTALGLTLFNPHPYLDSAVLFGAVAAPFSPENRTFFALGAIAASTMWYALLGLGGSRLAPLFRSPRAWQVLDVLTGTLMLTFAASLVVGALGGHWSGQDKHP</sequence>
<feature type="transmembrane region" description="Helical" evidence="6">
    <location>
        <begin position="162"/>
        <end position="180"/>
    </location>
</feature>
<feature type="transmembrane region" description="Helical" evidence="6">
    <location>
        <begin position="82"/>
        <end position="102"/>
    </location>
</feature>
<evidence type="ECO:0000256" key="5">
    <source>
        <dbReference type="ARBA" id="ARBA00023136"/>
    </source>
</evidence>
<evidence type="ECO:0000256" key="4">
    <source>
        <dbReference type="ARBA" id="ARBA00022989"/>
    </source>
</evidence>
<name>A0A2T3W4G4_9DEIO</name>
<dbReference type="AlphaFoldDB" id="A0A2T3W4G4"/>
<evidence type="ECO:0000256" key="1">
    <source>
        <dbReference type="ARBA" id="ARBA00004651"/>
    </source>
</evidence>
<evidence type="ECO:0000256" key="2">
    <source>
        <dbReference type="ARBA" id="ARBA00022475"/>
    </source>
</evidence>
<dbReference type="PANTHER" id="PTHR30086">
    <property type="entry name" value="ARGININE EXPORTER PROTEIN ARGO"/>
    <property type="match status" value="1"/>
</dbReference>
<dbReference type="GO" id="GO:0005886">
    <property type="term" value="C:plasma membrane"/>
    <property type="evidence" value="ECO:0007669"/>
    <property type="project" value="UniProtKB-SubCell"/>
</dbReference>
<evidence type="ECO:0000313" key="7">
    <source>
        <dbReference type="EMBL" id="PTA66762.1"/>
    </source>
</evidence>
<feature type="transmembrane region" description="Helical" evidence="6">
    <location>
        <begin position="51"/>
        <end position="76"/>
    </location>
</feature>
<proteinExistence type="predicted"/>
<comment type="subcellular location">
    <subcellularLocation>
        <location evidence="1">Cell membrane</location>
        <topology evidence="1">Multi-pass membrane protein</topology>
    </subcellularLocation>
</comment>
<keyword evidence="8" id="KW-1185">Reference proteome</keyword>
<organism evidence="7 8">
    <name type="scientific">Deinococcus arcticus</name>
    <dbReference type="NCBI Taxonomy" id="2136176"/>
    <lineage>
        <taxon>Bacteria</taxon>
        <taxon>Thermotogati</taxon>
        <taxon>Deinococcota</taxon>
        <taxon>Deinococci</taxon>
        <taxon>Deinococcales</taxon>
        <taxon>Deinococcaceae</taxon>
        <taxon>Deinococcus</taxon>
    </lineage>
</organism>
<dbReference type="Proteomes" id="UP000240317">
    <property type="component" value="Unassembled WGS sequence"/>
</dbReference>
<dbReference type="GO" id="GO:0015171">
    <property type="term" value="F:amino acid transmembrane transporter activity"/>
    <property type="evidence" value="ECO:0007669"/>
    <property type="project" value="TreeGrafter"/>
</dbReference>
<gene>
    <name evidence="7" type="ORF">C8263_16145</name>
</gene>
<evidence type="ECO:0000256" key="3">
    <source>
        <dbReference type="ARBA" id="ARBA00022692"/>
    </source>
</evidence>
<dbReference type="InterPro" id="IPR001123">
    <property type="entry name" value="LeuE-type"/>
</dbReference>